<comment type="caution">
    <text evidence="5">The sequence shown here is derived from an EMBL/GenBank/DDBJ whole genome shotgun (WGS) entry which is preliminary data.</text>
</comment>
<dbReference type="SUPFAM" id="SSF49764">
    <property type="entry name" value="HSP20-like chaperones"/>
    <property type="match status" value="1"/>
</dbReference>
<evidence type="ECO:0000313" key="6">
    <source>
        <dbReference type="Proteomes" id="UP000265703"/>
    </source>
</evidence>
<dbReference type="PROSITE" id="PS01031">
    <property type="entry name" value="SHSP"/>
    <property type="match status" value="1"/>
</dbReference>
<keyword evidence="1" id="KW-0346">Stress response</keyword>
<reference evidence="5 6" key="1">
    <citation type="submission" date="2018-06" db="EMBL/GenBank/DDBJ databases">
        <title>Comparative genomics reveals the genomic features of Rhizophagus irregularis, R. cerebriforme, R. diaphanum and Gigaspora rosea, and their symbiotic lifestyle signature.</title>
        <authorList>
            <person name="Morin E."/>
            <person name="San Clemente H."/>
            <person name="Chen E.C.H."/>
            <person name="De La Providencia I."/>
            <person name="Hainaut M."/>
            <person name="Kuo A."/>
            <person name="Kohler A."/>
            <person name="Murat C."/>
            <person name="Tang N."/>
            <person name="Roy S."/>
            <person name="Loubradou J."/>
            <person name="Henrissat B."/>
            <person name="Grigoriev I.V."/>
            <person name="Corradi N."/>
            <person name="Roux C."/>
            <person name="Martin F.M."/>
        </authorList>
    </citation>
    <scope>NUCLEOTIDE SEQUENCE [LARGE SCALE GENOMIC DNA]</scope>
    <source>
        <strain evidence="5 6">DAOM 227022</strain>
    </source>
</reference>
<comment type="similarity">
    <text evidence="2 3">Belongs to the small heat shock protein (HSP20) family.</text>
</comment>
<dbReference type="PANTHER" id="PTHR11527">
    <property type="entry name" value="HEAT-SHOCK PROTEIN 20 FAMILY MEMBER"/>
    <property type="match status" value="1"/>
</dbReference>
<evidence type="ECO:0000313" key="5">
    <source>
        <dbReference type="EMBL" id="RIA80519.1"/>
    </source>
</evidence>
<proteinExistence type="inferred from homology"/>
<dbReference type="InterPro" id="IPR031107">
    <property type="entry name" value="Small_HSP"/>
</dbReference>
<dbReference type="AlphaFoldDB" id="A0A397S6Z4"/>
<dbReference type="EMBL" id="QKYT01000951">
    <property type="protein sequence ID" value="RIA80519.1"/>
    <property type="molecule type" value="Genomic_DNA"/>
</dbReference>
<evidence type="ECO:0000256" key="3">
    <source>
        <dbReference type="RuleBase" id="RU003616"/>
    </source>
</evidence>
<sequence length="139" mass="16176">MSLIRRNLDVLDDNFFDNFMRDLNLFRRGNIRTGWAPSLDVLETEDEFIVDAELPGLNKDDINIDIHDNILTISGETKKEQRFQDENVFFRERHFGSFNRGIALPPNLNTDDVTATFENGLLEMKFPKTELSGRKIKIQ</sequence>
<evidence type="ECO:0000256" key="2">
    <source>
        <dbReference type="PROSITE-ProRule" id="PRU00285"/>
    </source>
</evidence>
<name>A0A397S6Z4_9GLOM</name>
<dbReference type="OrthoDB" id="1431247at2759"/>
<gene>
    <name evidence="5" type="ORF">C1645_882120</name>
</gene>
<dbReference type="Gene3D" id="2.60.40.790">
    <property type="match status" value="1"/>
</dbReference>
<evidence type="ECO:0000256" key="1">
    <source>
        <dbReference type="ARBA" id="ARBA00023016"/>
    </source>
</evidence>
<feature type="domain" description="SHSP" evidence="4">
    <location>
        <begin position="30"/>
        <end position="139"/>
    </location>
</feature>
<organism evidence="5 6">
    <name type="scientific">Glomus cerebriforme</name>
    <dbReference type="NCBI Taxonomy" id="658196"/>
    <lineage>
        <taxon>Eukaryota</taxon>
        <taxon>Fungi</taxon>
        <taxon>Fungi incertae sedis</taxon>
        <taxon>Mucoromycota</taxon>
        <taxon>Glomeromycotina</taxon>
        <taxon>Glomeromycetes</taxon>
        <taxon>Glomerales</taxon>
        <taxon>Glomeraceae</taxon>
        <taxon>Glomus</taxon>
    </lineage>
</organism>
<dbReference type="STRING" id="658196.A0A397S6Z4"/>
<evidence type="ECO:0000259" key="4">
    <source>
        <dbReference type="PROSITE" id="PS01031"/>
    </source>
</evidence>
<dbReference type="Pfam" id="PF00011">
    <property type="entry name" value="HSP20"/>
    <property type="match status" value="1"/>
</dbReference>
<dbReference type="InterPro" id="IPR008978">
    <property type="entry name" value="HSP20-like_chaperone"/>
</dbReference>
<keyword evidence="6" id="KW-1185">Reference proteome</keyword>
<protein>
    <submittedName>
        <fullName evidence="5">HSP20-like chaperone</fullName>
    </submittedName>
</protein>
<dbReference type="InterPro" id="IPR002068">
    <property type="entry name" value="A-crystallin/Hsp20_dom"/>
</dbReference>
<dbReference type="Proteomes" id="UP000265703">
    <property type="component" value="Unassembled WGS sequence"/>
</dbReference>
<accession>A0A397S6Z4</accession>
<dbReference type="CDD" id="cd06464">
    <property type="entry name" value="ACD_sHsps-like"/>
    <property type="match status" value="1"/>
</dbReference>